<keyword evidence="10" id="KW-0539">Nucleus</keyword>
<dbReference type="Pfam" id="PF21116">
    <property type="entry name" value="EF-hand_Zip"/>
    <property type="match status" value="1"/>
</dbReference>
<dbReference type="eggNOG" id="KOG2693">
    <property type="taxonomic scope" value="Eukaryota"/>
</dbReference>
<name>C3ZBA0_BRAFL</name>
<dbReference type="GO" id="GO:0046873">
    <property type="term" value="F:metal ion transmembrane transporter activity"/>
    <property type="evidence" value="ECO:0007669"/>
    <property type="project" value="InterPro"/>
</dbReference>
<accession>C3ZBA0</accession>
<feature type="compositionally biased region" description="Polar residues" evidence="11">
    <location>
        <begin position="916"/>
        <end position="930"/>
    </location>
</feature>
<feature type="transmembrane region" description="Helical" evidence="12">
    <location>
        <begin position="1638"/>
        <end position="1660"/>
    </location>
</feature>
<feature type="compositionally biased region" description="Polar residues" evidence="11">
    <location>
        <begin position="348"/>
        <end position="367"/>
    </location>
</feature>
<dbReference type="InterPro" id="IPR049406">
    <property type="entry name" value="ZIP4_12_EF-hand"/>
</dbReference>
<comment type="subcellular location">
    <subcellularLocation>
        <location evidence="2">Membrane</location>
        <topology evidence="2">Multi-pass membrane protein</topology>
    </subcellularLocation>
    <subcellularLocation>
        <location evidence="1">Nucleus</location>
    </subcellularLocation>
</comment>
<dbReference type="GO" id="GO:0003723">
    <property type="term" value="F:RNA binding"/>
    <property type="evidence" value="ECO:0007669"/>
    <property type="project" value="InterPro"/>
</dbReference>
<dbReference type="GO" id="GO:0005634">
    <property type="term" value="C:nucleus"/>
    <property type="evidence" value="ECO:0007669"/>
    <property type="project" value="UniProtKB-SubCell"/>
</dbReference>
<dbReference type="PROSITE" id="PS51148">
    <property type="entry name" value="AXH"/>
    <property type="match status" value="1"/>
</dbReference>
<evidence type="ECO:0000256" key="11">
    <source>
        <dbReference type="SAM" id="MobiDB-lite"/>
    </source>
</evidence>
<evidence type="ECO:0000256" key="4">
    <source>
        <dbReference type="ARBA" id="ARBA00022692"/>
    </source>
</evidence>
<feature type="compositionally biased region" description="Basic and acidic residues" evidence="11">
    <location>
        <begin position="84"/>
        <end position="95"/>
    </location>
</feature>
<feature type="domain" description="AXH" evidence="13">
    <location>
        <begin position="565"/>
        <end position="698"/>
    </location>
</feature>
<evidence type="ECO:0000256" key="12">
    <source>
        <dbReference type="SAM" id="Phobius"/>
    </source>
</evidence>
<dbReference type="Pfam" id="PF08517">
    <property type="entry name" value="AXH"/>
    <property type="match status" value="1"/>
</dbReference>
<organism>
    <name type="scientific">Branchiostoma floridae</name>
    <name type="common">Florida lancelet</name>
    <name type="synonym">Amphioxus</name>
    <dbReference type="NCBI Taxonomy" id="7739"/>
    <lineage>
        <taxon>Eukaryota</taxon>
        <taxon>Metazoa</taxon>
        <taxon>Chordata</taxon>
        <taxon>Cephalochordata</taxon>
        <taxon>Leptocardii</taxon>
        <taxon>Amphioxiformes</taxon>
        <taxon>Branchiostomatidae</taxon>
        <taxon>Branchiostoma</taxon>
    </lineage>
</organism>
<feature type="region of interest" description="Disordered" evidence="11">
    <location>
        <begin position="696"/>
        <end position="802"/>
    </location>
</feature>
<feature type="compositionally biased region" description="Polar residues" evidence="11">
    <location>
        <begin position="103"/>
        <end position="121"/>
    </location>
</feature>
<dbReference type="InParanoid" id="C3ZBA0"/>
<feature type="compositionally biased region" description="Basic and acidic residues" evidence="11">
    <location>
        <begin position="1316"/>
        <end position="1331"/>
    </location>
</feature>
<dbReference type="GO" id="GO:0003677">
    <property type="term" value="F:DNA binding"/>
    <property type="evidence" value="ECO:0007669"/>
    <property type="project" value="UniProtKB-KW"/>
</dbReference>
<sequence>MEQQPRLQSRLTAGPTRTDATDLDCYCVIVPVGERCPHCSIKFCCRQPNGMVMVSCTRERAKAQSMLSSSPPVSSSPQQSPTETELRQVWRHPEGSPHGPKSYTPSQLSQGTVAKSPSSPRITMHADAPLGREYVRTPTKLKSGERNNECLPPKKREIISPAKEMDSQKVAAEEERMRSMPGVVTVSVPTTYTPVLGTENPLNRLADVAINSERHLTSAPLAPSTATLEARNMTHLSGEIAPVSYPTAPYSSIYSSASIPSAKPSSSLIPSTATIAPGSGPVTALPTSGPYVAAPYLGQYGSAGGYLPSAFGQYPQIESYSAMLATMGNHIQQAQGQGNKPPLVPSQLGMSRQLDPNTSVGTSSQPQLYMAQEANPEQPPVPTSKQSPDGLDRKNGVPMTHAGTAEVLIPTSNMRNILAVQTASQKLSLGVQASSGVGETVLSPNNVKTSVSDDDVFKKPGAVVTHGRVAPPGAGSGIAVSMRPLGGRMDNALPCELPSWPNIILPQAIGTQASAVQYLDTFSATSLPHLSSTNTVHPIPSTVPHLAIPPGATLAPIPPPAPSAIALSHGGQVLGHFMKGSVIQLAGGDLKRVEDVKTEDFLQMSGPSSPHHVTTSTVVRITMEDGSSTGLVHITFAVGHEKNLVTVESTVDHPFFVVGQGWSSCRPERTLSRYSLQCHTLTVGDTCVSLTLSNSMNGLSQESGRAKQSTESLKERTDFTGLSTSSQNNRINRVELTSSSSSQQQQPPQDTRSSEHTDSAGSEVGTGFVLPHSEIPGNHGQHPNVGLQQSAPGGMLQTHAAATMQQSTLPHQAGLQFAHHQRNHIGAPSSSSRPGLQHGSPLIHVGVPVLPQAAANRALPQYVQVLQPGPGGYMAIPVQTCSELEGMPSSMVEENGRHAKMNSKLYMVHSQAPSSGTVAVSDSKLPNTDDNLIHRKGNHDDTSAQTQKIRKRRWSAPETGDREEDAASPSRQVQCKGGVHSAILEADSGQRAVCKNLHTSPIREKNLHTSPIREGFLKPWWALNAHKVFYQCAAMKRTLLVGVLAVLCGLAASQHEDHDHEHGQDPFSAVLHLLGGDENQNLTSDMSTSLVKTMLDRVRCPRLEGHEESNFTCAECLTADGLIQLSLGESTDTVDEEGFHKMAVVLTVYLTDLSKNGVCTEGEGYQAMENRLLRYTQSKFTLSSYKQVLKDINTNYRVLNWGKCFTAESVFEELRINTSEASGGASSEELREIAAITVANVLEGLCIGEAELPEKSFFLDNLFESLNGTNGTITVEALGYILSSFGIGGKAQPEPVEDDGHDDHDHAGHDHRRRRESPGEDERDHDHDHAEDFDHTCFSSAQLMKLFLVEEEMGVTRDQFSVMAPALLQQAYSRVCVAETPTSNTTAPVRELTALEKYGYGTLSVFIISLLALIGLLVLPMVESSAFKFIVQFGVGLGVGALSGDALLHLLPEAVGLHDHGDHTDHADHADHAEEDKSYMWKFLVTLGGIYFFFVFERVMSFIMPGGGHHEEGPVAEDVQLKKIGQLPTEEPIRGLRSHSISKQQLTNGESTTTLDPEMTGADTPNCFCTGCSPTAVMIIIGDVMCKFTDGLALGITFSGNLGLGLSTAIAVLAHELPHELGDFAMLIRCGMSYKSAVLCNVFSACWSFVGLYIGLAIGASFENGWLYALVAGMFLYVSLVEMLPKLLYHKSKSPIATFVVQNIGFLMGVTALTLIALYEEQIQMAITLE</sequence>
<protein>
    <recommendedName>
        <fullName evidence="13">AXH domain-containing protein</fullName>
    </recommendedName>
</protein>
<dbReference type="InterPro" id="IPR003652">
    <property type="entry name" value="Ataxin_AXH_dom"/>
</dbReference>
<feature type="region of interest" description="Disordered" evidence="11">
    <location>
        <begin position="1291"/>
        <end position="1331"/>
    </location>
</feature>
<keyword evidence="3" id="KW-0678">Repressor</keyword>
<dbReference type="InterPro" id="IPR043404">
    <property type="entry name" value="ATAXIN1-like"/>
</dbReference>
<feature type="compositionally biased region" description="Low complexity" evidence="11">
    <location>
        <begin position="65"/>
        <end position="81"/>
    </location>
</feature>
<feature type="compositionally biased region" description="Polar residues" evidence="11">
    <location>
        <begin position="696"/>
        <end position="711"/>
    </location>
</feature>
<evidence type="ECO:0000256" key="6">
    <source>
        <dbReference type="ARBA" id="ARBA00023015"/>
    </source>
</evidence>
<keyword evidence="5 12" id="KW-1133">Transmembrane helix</keyword>
<evidence type="ECO:0000256" key="2">
    <source>
        <dbReference type="ARBA" id="ARBA00004141"/>
    </source>
</evidence>
<dbReference type="eggNOG" id="KOG4053">
    <property type="taxonomic scope" value="Eukaryota"/>
</dbReference>
<gene>
    <name evidence="14" type="ORF">BRAFLDRAFT_68432</name>
</gene>
<keyword evidence="4 12" id="KW-0812">Transmembrane</keyword>
<dbReference type="Pfam" id="PF18292">
    <property type="entry name" value="ZIP4_domain"/>
    <property type="match status" value="1"/>
</dbReference>
<proteinExistence type="predicted"/>
<evidence type="ECO:0000313" key="14">
    <source>
        <dbReference type="EMBL" id="EEN50137.1"/>
    </source>
</evidence>
<dbReference type="STRING" id="7739.C3ZBA0"/>
<feature type="transmembrane region" description="Helical" evidence="12">
    <location>
        <begin position="1666"/>
        <end position="1684"/>
    </location>
</feature>
<feature type="region of interest" description="Disordered" evidence="11">
    <location>
        <begin position="65"/>
        <end position="135"/>
    </location>
</feature>
<feature type="region of interest" description="Disordered" evidence="11">
    <location>
        <begin position="332"/>
        <end position="395"/>
    </location>
</feature>
<evidence type="ECO:0000256" key="3">
    <source>
        <dbReference type="ARBA" id="ARBA00022491"/>
    </source>
</evidence>
<feature type="region of interest" description="Disordered" evidence="11">
    <location>
        <begin position="916"/>
        <end position="974"/>
    </location>
</feature>
<evidence type="ECO:0000256" key="1">
    <source>
        <dbReference type="ARBA" id="ARBA00004123"/>
    </source>
</evidence>
<evidence type="ECO:0000256" key="10">
    <source>
        <dbReference type="ARBA" id="ARBA00023242"/>
    </source>
</evidence>
<keyword evidence="6" id="KW-0805">Transcription regulation</keyword>
<dbReference type="GO" id="GO:0006355">
    <property type="term" value="P:regulation of DNA-templated transcription"/>
    <property type="evidence" value="ECO:0007669"/>
    <property type="project" value="InterPro"/>
</dbReference>
<dbReference type="SUPFAM" id="SSF102031">
    <property type="entry name" value="AXH domain"/>
    <property type="match status" value="1"/>
</dbReference>
<evidence type="ECO:0000256" key="7">
    <source>
        <dbReference type="ARBA" id="ARBA00023125"/>
    </source>
</evidence>
<reference evidence="14" key="1">
    <citation type="journal article" date="2008" name="Nature">
        <title>The amphioxus genome and the evolution of the chordate karyotype.</title>
        <authorList>
            <consortium name="US DOE Joint Genome Institute (JGI-PGF)"/>
            <person name="Putnam N.H."/>
            <person name="Butts T."/>
            <person name="Ferrier D.E.K."/>
            <person name="Furlong R.F."/>
            <person name="Hellsten U."/>
            <person name="Kawashima T."/>
            <person name="Robinson-Rechavi M."/>
            <person name="Shoguchi E."/>
            <person name="Terry A."/>
            <person name="Yu J.-K."/>
            <person name="Benito-Gutierrez E.L."/>
            <person name="Dubchak I."/>
            <person name="Garcia-Fernandez J."/>
            <person name="Gibson-Brown J.J."/>
            <person name="Grigoriev I.V."/>
            <person name="Horton A.C."/>
            <person name="de Jong P.J."/>
            <person name="Jurka J."/>
            <person name="Kapitonov V.V."/>
            <person name="Kohara Y."/>
            <person name="Kuroki Y."/>
            <person name="Lindquist E."/>
            <person name="Lucas S."/>
            <person name="Osoegawa K."/>
            <person name="Pennacchio L.A."/>
            <person name="Salamov A.A."/>
            <person name="Satou Y."/>
            <person name="Sauka-Spengler T."/>
            <person name="Schmutz J."/>
            <person name="Shin-I T."/>
            <person name="Toyoda A."/>
            <person name="Bronner-Fraser M."/>
            <person name="Fujiyama A."/>
            <person name="Holland L.Z."/>
            <person name="Holland P.W.H."/>
            <person name="Satoh N."/>
            <person name="Rokhsar D.S."/>
        </authorList>
    </citation>
    <scope>NUCLEOTIDE SEQUENCE [LARGE SCALE GENOMIC DNA]</scope>
    <source>
        <strain evidence="14">S238N-H82</strain>
        <tissue evidence="14">Testes</tissue>
    </source>
</reference>
<evidence type="ECO:0000259" key="13">
    <source>
        <dbReference type="PROSITE" id="PS51148"/>
    </source>
</evidence>
<dbReference type="InterPro" id="IPR041137">
    <property type="entry name" value="ZIP4_N"/>
</dbReference>
<dbReference type="EMBL" id="GG666603">
    <property type="protein sequence ID" value="EEN50137.1"/>
    <property type="molecule type" value="Genomic_DNA"/>
</dbReference>
<dbReference type="PANTHER" id="PTHR13392">
    <property type="entry name" value="ATAXIN 1"/>
    <property type="match status" value="1"/>
</dbReference>
<feature type="transmembrane region" description="Helical" evidence="12">
    <location>
        <begin position="1429"/>
        <end position="1451"/>
    </location>
</feature>
<feature type="compositionally biased region" description="Low complexity" evidence="11">
    <location>
        <begin position="738"/>
        <end position="749"/>
    </location>
</feature>
<dbReference type="GO" id="GO:0016020">
    <property type="term" value="C:membrane"/>
    <property type="evidence" value="ECO:0007669"/>
    <property type="project" value="UniProtKB-SubCell"/>
</dbReference>
<dbReference type="InterPro" id="IPR036096">
    <property type="entry name" value="Ataxin_AXH_dom_sf"/>
</dbReference>
<dbReference type="SMART" id="SM00536">
    <property type="entry name" value="AXH"/>
    <property type="match status" value="1"/>
</dbReference>
<dbReference type="InterPro" id="IPR003689">
    <property type="entry name" value="ZIP"/>
</dbReference>
<keyword evidence="8 12" id="KW-0472">Membrane</keyword>
<feature type="transmembrane region" description="Helical" evidence="12">
    <location>
        <begin position="1479"/>
        <end position="1496"/>
    </location>
</feature>
<evidence type="ECO:0000256" key="8">
    <source>
        <dbReference type="ARBA" id="ARBA00023136"/>
    </source>
</evidence>
<feature type="transmembrane region" description="Helical" evidence="12">
    <location>
        <begin position="1696"/>
        <end position="1719"/>
    </location>
</feature>
<feature type="compositionally biased region" description="Polar residues" evidence="11">
    <location>
        <begin position="720"/>
        <end position="737"/>
    </location>
</feature>
<keyword evidence="9" id="KW-0804">Transcription</keyword>
<evidence type="ECO:0000256" key="5">
    <source>
        <dbReference type="ARBA" id="ARBA00022989"/>
    </source>
</evidence>
<feature type="transmembrane region" description="Helical" evidence="12">
    <location>
        <begin position="1398"/>
        <end position="1422"/>
    </location>
</feature>
<dbReference type="Pfam" id="PF02535">
    <property type="entry name" value="Zip"/>
    <property type="match status" value="1"/>
</dbReference>
<keyword evidence="7" id="KW-0238">DNA-binding</keyword>
<dbReference type="PANTHER" id="PTHR13392:SF13">
    <property type="entry name" value="AXH DOMAIN-CONTAINING PROTEIN"/>
    <property type="match status" value="1"/>
</dbReference>
<evidence type="ECO:0000256" key="9">
    <source>
        <dbReference type="ARBA" id="ARBA00023163"/>
    </source>
</evidence>